<protein>
    <submittedName>
        <fullName evidence="1">Phosphonate metabolism protein</fullName>
    </submittedName>
</protein>
<dbReference type="AlphaFoldDB" id="W7YZZ9"/>
<evidence type="ECO:0000313" key="1">
    <source>
        <dbReference type="EMBL" id="GAF07959.1"/>
    </source>
</evidence>
<dbReference type="GO" id="GO:0019634">
    <property type="term" value="P:organic phosphonate metabolic process"/>
    <property type="evidence" value="ECO:0007669"/>
    <property type="project" value="InterPro"/>
</dbReference>
<name>W7YZZ9_9BACL</name>
<dbReference type="EMBL" id="BAVZ01000005">
    <property type="protein sequence ID" value="GAF07959.1"/>
    <property type="molecule type" value="Genomic_DNA"/>
</dbReference>
<dbReference type="NCBIfam" id="TIGR03293">
    <property type="entry name" value="PhnG_redo"/>
    <property type="match status" value="1"/>
</dbReference>
<dbReference type="eggNOG" id="COG3624">
    <property type="taxonomic scope" value="Bacteria"/>
</dbReference>
<dbReference type="GO" id="GO:0015716">
    <property type="term" value="P:organic phosphonate transport"/>
    <property type="evidence" value="ECO:0007669"/>
    <property type="project" value="InterPro"/>
</dbReference>
<sequence length="146" mass="16153">MVDVKACTQILSGIPMELLTSWKKSIECIGEIEVIHTPNMGLVMMRAEESVARDLFNVGEILISDATVSVDGVMGYGITMGNSPDKAYALALIDAVFHADEAKWGSVKRNLADWLTEQGQEQKIAAQKRFSLTRRTLVDFEVMDDD</sequence>
<dbReference type="InterPro" id="IPR009609">
    <property type="entry name" value="Phosphonate_metab_PhnG"/>
</dbReference>
<accession>W7YZZ9</accession>
<reference evidence="1 2" key="1">
    <citation type="journal article" date="2014" name="Genome Announc.">
        <title>Draft Genome Sequence of Paenibacillus pini JCM 16418T, Isolated from the Rhizosphere of Pine Tree.</title>
        <authorList>
            <person name="Yuki M."/>
            <person name="Oshima K."/>
            <person name="Suda W."/>
            <person name="Oshida Y."/>
            <person name="Kitamura K."/>
            <person name="Iida Y."/>
            <person name="Hattori M."/>
            <person name="Ohkuma M."/>
        </authorList>
    </citation>
    <scope>NUCLEOTIDE SEQUENCE [LARGE SCALE GENOMIC DNA]</scope>
    <source>
        <strain evidence="1 2">JCM 16418</strain>
    </source>
</reference>
<dbReference type="STRING" id="1236976.JCM16418_1993"/>
<gene>
    <name evidence="1" type="ORF">JCM16418_1993</name>
</gene>
<organism evidence="1 2">
    <name type="scientific">Paenibacillus pini JCM 16418</name>
    <dbReference type="NCBI Taxonomy" id="1236976"/>
    <lineage>
        <taxon>Bacteria</taxon>
        <taxon>Bacillati</taxon>
        <taxon>Bacillota</taxon>
        <taxon>Bacilli</taxon>
        <taxon>Bacillales</taxon>
        <taxon>Paenibacillaceae</taxon>
        <taxon>Paenibacillus</taxon>
    </lineage>
</organism>
<evidence type="ECO:0000313" key="2">
    <source>
        <dbReference type="Proteomes" id="UP000019364"/>
    </source>
</evidence>
<proteinExistence type="predicted"/>
<keyword evidence="2" id="KW-1185">Reference proteome</keyword>
<dbReference type="Pfam" id="PF06754">
    <property type="entry name" value="PhnG"/>
    <property type="match status" value="1"/>
</dbReference>
<dbReference type="Proteomes" id="UP000019364">
    <property type="component" value="Unassembled WGS sequence"/>
</dbReference>
<comment type="caution">
    <text evidence="1">The sequence shown here is derived from an EMBL/GenBank/DDBJ whole genome shotgun (WGS) entry which is preliminary data.</text>
</comment>